<reference evidence="5 7" key="1">
    <citation type="journal article" date="2006" name="Proc. Natl. Acad. Sci. U.S.A.">
        <title>Genome analysis of the smallest free-living eukaryote Ostreococcus tauri unveils many unique features.</title>
        <authorList>
            <person name="Derelle E."/>
            <person name="Ferraz C."/>
            <person name="Rombauts S."/>
            <person name="Rouze P."/>
            <person name="Worden A.Z."/>
            <person name="Robbens S."/>
            <person name="Partensky F."/>
            <person name="Degroeve S."/>
            <person name="Echeynie S."/>
            <person name="Cooke R."/>
            <person name="Saeys Y."/>
            <person name="Wuyts J."/>
            <person name="Jabbari K."/>
            <person name="Bowler C."/>
            <person name="Panaud O."/>
            <person name="Piegu B."/>
            <person name="Ball S.G."/>
            <person name="Ral J.-P."/>
            <person name="Bouget F.-Y."/>
            <person name="Piganeau G."/>
            <person name="De Baets B."/>
            <person name="Picard A."/>
            <person name="Delseny M."/>
            <person name="Demaille J."/>
            <person name="Van de Peer Y."/>
            <person name="Moreau H."/>
        </authorList>
    </citation>
    <scope>NUCLEOTIDE SEQUENCE [LARGE SCALE GENOMIC DNA]</scope>
    <source>
        <strain evidence="5 7">OTTH0595</strain>
    </source>
</reference>
<keyword evidence="1 2" id="KW-0371">Homeobox</keyword>
<sequence>MGSSDARTDDANGLESGKSAVERRAAMVHAAKATLPGDVRAPPPGAAVHMTERQLYAFRQQIAAYAHICQQLLQITTVSATQQTPRQREMRHEVPGATGANWGASVPVTAPASAPLSSSNHSSGKTRGEDKQARGPRWTGTPTQYEILEDLFQKGEQPPVRDRLTELTEMLKQHGPVQESNVYNWFQNRRSREKKLQAMAMGH</sequence>
<dbReference type="AlphaFoldDB" id="Q00X48"/>
<feature type="domain" description="Homeobox" evidence="4">
    <location>
        <begin position="131"/>
        <end position="196"/>
    </location>
</feature>
<accession>Q00X48</accession>
<organism evidence="5 7">
    <name type="scientific">Ostreococcus tauri</name>
    <name type="common">Marine green alga</name>
    <dbReference type="NCBI Taxonomy" id="70448"/>
    <lineage>
        <taxon>Eukaryota</taxon>
        <taxon>Viridiplantae</taxon>
        <taxon>Chlorophyta</taxon>
        <taxon>Mamiellophyceae</taxon>
        <taxon>Mamiellales</taxon>
        <taxon>Bathycoccaceae</taxon>
        <taxon>Ostreococcus</taxon>
    </lineage>
</organism>
<comment type="subcellular location">
    <subcellularLocation>
        <location evidence="1 2">Nucleus</location>
    </subcellularLocation>
</comment>
<dbReference type="GO" id="GO:0003700">
    <property type="term" value="F:DNA-binding transcription factor activity"/>
    <property type="evidence" value="ECO:0007669"/>
    <property type="project" value="InterPro"/>
</dbReference>
<name>Q00X48_OSTTA</name>
<evidence type="ECO:0000313" key="7">
    <source>
        <dbReference type="Proteomes" id="UP000009170"/>
    </source>
</evidence>
<dbReference type="OMA" id="AYAHICQ"/>
<dbReference type="InterPro" id="IPR044559">
    <property type="entry name" value="WOX13-like"/>
</dbReference>
<dbReference type="SUPFAM" id="SSF46689">
    <property type="entry name" value="Homeodomain-like"/>
    <property type="match status" value="1"/>
</dbReference>
<proteinExistence type="predicted"/>
<evidence type="ECO:0000256" key="1">
    <source>
        <dbReference type="PROSITE-ProRule" id="PRU00108"/>
    </source>
</evidence>
<evidence type="ECO:0000259" key="4">
    <source>
        <dbReference type="PROSITE" id="PS50071"/>
    </source>
</evidence>
<evidence type="ECO:0000256" key="3">
    <source>
        <dbReference type="SAM" id="MobiDB-lite"/>
    </source>
</evidence>
<dbReference type="PANTHER" id="PTHR46777:SF5">
    <property type="entry name" value="WUSCHEL-RELATED HOMEOBOX 13"/>
    <property type="match status" value="1"/>
</dbReference>
<dbReference type="Pfam" id="PF00046">
    <property type="entry name" value="Homeodomain"/>
    <property type="match status" value="1"/>
</dbReference>
<feature type="compositionally biased region" description="Low complexity" evidence="3">
    <location>
        <begin position="104"/>
        <end position="123"/>
    </location>
</feature>
<evidence type="ECO:0000256" key="2">
    <source>
        <dbReference type="RuleBase" id="RU000682"/>
    </source>
</evidence>
<dbReference type="PANTHER" id="PTHR46777">
    <property type="entry name" value="WUSCHEL-RELATED HOMEOBOX 13"/>
    <property type="match status" value="1"/>
</dbReference>
<accession>A0A1Y5IGJ4</accession>
<feature type="region of interest" description="Disordered" evidence="3">
    <location>
        <begin position="1"/>
        <end position="20"/>
    </location>
</feature>
<dbReference type="KEGG" id="ota:OT_ostta13g01310"/>
<evidence type="ECO:0000313" key="6">
    <source>
        <dbReference type="EMBL" id="OUS46242.1"/>
    </source>
</evidence>
<dbReference type="InterPro" id="IPR001356">
    <property type="entry name" value="HD"/>
</dbReference>
<reference evidence="6" key="3">
    <citation type="submission" date="2017-04" db="EMBL/GenBank/DDBJ databases">
        <title>Population genomics of picophytoplankton unveils novel chromosome hypervariability.</title>
        <authorList>
            <consortium name="DOE Joint Genome Institute"/>
            <person name="Blanc-Mathieu R."/>
            <person name="Krasovec M."/>
            <person name="Hebrard M."/>
            <person name="Yau S."/>
            <person name="Desgranges E."/>
            <person name="Martin J."/>
            <person name="Schackwitz W."/>
            <person name="Kuo A."/>
            <person name="Salin G."/>
            <person name="Donnadieu C."/>
            <person name="Desdevises Y."/>
            <person name="Sanchez-Ferandin S."/>
            <person name="Moreau H."/>
            <person name="Rivals E."/>
            <person name="Grigoriev I.V."/>
            <person name="Grimsley N."/>
            <person name="Eyre-Walker A."/>
            <person name="Piganeau G."/>
        </authorList>
    </citation>
    <scope>NUCLEOTIDE SEQUENCE [LARGE SCALE GENOMIC DNA]</scope>
    <source>
        <strain evidence="6">RCC 1115</strain>
    </source>
</reference>
<dbReference type="SMART" id="SM00389">
    <property type="entry name" value="HOX"/>
    <property type="match status" value="1"/>
</dbReference>
<protein>
    <submittedName>
        <fullName evidence="6">HB2 homeodomain protein</fullName>
    </submittedName>
    <submittedName>
        <fullName evidence="5">Homeobox domain</fullName>
    </submittedName>
</protein>
<keyword evidence="1 2" id="KW-0539">Nucleus</keyword>
<dbReference type="EMBL" id="CAID01000013">
    <property type="protein sequence ID" value="CAL56463.1"/>
    <property type="molecule type" value="Genomic_DNA"/>
</dbReference>
<gene>
    <name evidence="6" type="ORF">BE221DRAFT_192234</name>
    <name evidence="5" type="ORF">OT_ostta13g01310</name>
</gene>
<dbReference type="Gene3D" id="1.10.10.60">
    <property type="entry name" value="Homeodomain-like"/>
    <property type="match status" value="1"/>
</dbReference>
<dbReference type="Proteomes" id="UP000009170">
    <property type="component" value="Unassembled WGS sequence"/>
</dbReference>
<dbReference type="InterPro" id="IPR009057">
    <property type="entry name" value="Homeodomain-like_sf"/>
</dbReference>
<evidence type="ECO:0000313" key="5">
    <source>
        <dbReference type="EMBL" id="CAL56463.1"/>
    </source>
</evidence>
<dbReference type="FunCoup" id="Q00X48">
    <property type="interactions" value="76"/>
</dbReference>
<keyword evidence="7" id="KW-1185">Reference proteome</keyword>
<dbReference type="CDD" id="cd00086">
    <property type="entry name" value="homeodomain"/>
    <property type="match status" value="1"/>
</dbReference>
<dbReference type="InParanoid" id="Q00X48"/>
<dbReference type="OrthoDB" id="6159439at2759"/>
<dbReference type="EMBL" id="KZ155784">
    <property type="protein sequence ID" value="OUS46242.1"/>
    <property type="molecule type" value="Genomic_DNA"/>
</dbReference>
<keyword evidence="1 2" id="KW-0238">DNA-binding</keyword>
<feature type="region of interest" description="Disordered" evidence="3">
    <location>
        <begin position="81"/>
        <end position="140"/>
    </location>
</feature>
<accession>A0A454XUK5</accession>
<reference evidence="5" key="2">
    <citation type="journal article" date="2014" name="BMC Genomics">
        <title>An improved genome of the model marine alga Ostreococcus tauri unfolds by assessing Illumina de novo assemblies.</title>
        <authorList>
            <person name="Blanc-Mathieu R."/>
            <person name="Verhelst B."/>
            <person name="Derelle E."/>
            <person name="Rombauts S."/>
            <person name="Bouget F.Y."/>
            <person name="Carre I."/>
            <person name="Chateau A."/>
            <person name="Eyre-Walker A."/>
            <person name="Grimsley N."/>
            <person name="Moreau H."/>
            <person name="Piegu B."/>
            <person name="Rivals E."/>
            <person name="Schackwitz W."/>
            <person name="Van de Peer Y."/>
            <person name="Piganeau G."/>
        </authorList>
    </citation>
    <scope>NUCLEOTIDE SEQUENCE</scope>
    <source>
        <strain evidence="5">RCC4221</strain>
    </source>
</reference>
<dbReference type="RefSeq" id="XP_003082606.1">
    <property type="nucleotide sequence ID" value="XM_003082558.1"/>
</dbReference>
<feature type="DNA-binding region" description="Homeobox" evidence="1">
    <location>
        <begin position="133"/>
        <end position="197"/>
    </location>
</feature>
<dbReference type="GO" id="GO:0005634">
    <property type="term" value="C:nucleus"/>
    <property type="evidence" value="ECO:0007669"/>
    <property type="project" value="UniProtKB-SubCell"/>
</dbReference>
<dbReference type="PROSITE" id="PS50071">
    <property type="entry name" value="HOMEOBOX_2"/>
    <property type="match status" value="1"/>
</dbReference>
<feature type="compositionally biased region" description="Basic and acidic residues" evidence="3">
    <location>
        <begin position="1"/>
        <end position="10"/>
    </location>
</feature>
<dbReference type="GeneID" id="9835698"/>
<dbReference type="Proteomes" id="UP000195557">
    <property type="component" value="Unassembled WGS sequence"/>
</dbReference>
<dbReference type="GO" id="GO:0003677">
    <property type="term" value="F:DNA binding"/>
    <property type="evidence" value="ECO:0007669"/>
    <property type="project" value="UniProtKB-UniRule"/>
</dbReference>